<evidence type="ECO:0000313" key="2">
    <source>
        <dbReference type="EMBL" id="CAB4185195.1"/>
    </source>
</evidence>
<evidence type="ECO:0000313" key="6">
    <source>
        <dbReference type="EMBL" id="CAB5230554.1"/>
    </source>
</evidence>
<dbReference type="EMBL" id="LR797444">
    <property type="protein sequence ID" value="CAB4217173.1"/>
    <property type="molecule type" value="Genomic_DNA"/>
</dbReference>
<evidence type="ECO:0000313" key="4">
    <source>
        <dbReference type="EMBL" id="CAB4217173.1"/>
    </source>
</evidence>
<proteinExistence type="predicted"/>
<dbReference type="EMBL" id="LR796972">
    <property type="protein sequence ID" value="CAB4179133.1"/>
    <property type="molecule type" value="Genomic_DNA"/>
</dbReference>
<accession>A0A6J5Q4U2</accession>
<protein>
    <submittedName>
        <fullName evidence="1">Uncharacterized protein</fullName>
    </submittedName>
</protein>
<dbReference type="EMBL" id="LR797136">
    <property type="protein sequence ID" value="CAB4189413.1"/>
    <property type="molecule type" value="Genomic_DNA"/>
</dbReference>
<sequence>MMYENPMVMRYISGQTIRQIADDFQLPTQMVMTDIYTSPDFAEWVFSKPYNTDEFLNRFLKVYTNDRDKDCAILKIGKVRYNHVKHALITNGELKARREGIYTDAQLKALERFINKPESKSGERSRIIRRYKTKSLYDTIHRATGVRVTEYRRSMGLSKAKLHEELGTNKSVINNCIKHGLLTIPYTDEQIENLFRIGLAMHPDTNHAAPRWRGLITAIRDVGRYEYVSTKYLYSIVPGVPKTVLYHLRNLPVRLRMYPEQNNLFAYDREAAAQIIGDWLGTKYRWMIRQVDGDWLHLKCSWYDWKTS</sequence>
<organism evidence="1">
    <name type="scientific">uncultured Caudovirales phage</name>
    <dbReference type="NCBI Taxonomy" id="2100421"/>
    <lineage>
        <taxon>Viruses</taxon>
        <taxon>Duplodnaviria</taxon>
        <taxon>Heunggongvirae</taxon>
        <taxon>Uroviricota</taxon>
        <taxon>Caudoviricetes</taxon>
        <taxon>Peduoviridae</taxon>
        <taxon>Maltschvirus</taxon>
        <taxon>Maltschvirus maltsch</taxon>
    </lineage>
</organism>
<dbReference type="EMBL" id="LR797495">
    <property type="protein sequence ID" value="CAB4220519.1"/>
    <property type="molecule type" value="Genomic_DNA"/>
</dbReference>
<gene>
    <name evidence="1" type="ORF">UFOVP1029_35</name>
    <name evidence="2" type="ORF">UFOVP1129_35</name>
    <name evidence="3" type="ORF">UFOVP1188_35</name>
    <name evidence="4" type="ORF">UFOVP1490_12</name>
    <name evidence="6" type="ORF">UFOVP1576_35</name>
    <name evidence="5" type="ORF">UFOVP1633_35</name>
</gene>
<name>A0A6J5Q4U2_9CAUD</name>
<dbReference type="EMBL" id="LR797077">
    <property type="protein sequence ID" value="CAB4185195.1"/>
    <property type="molecule type" value="Genomic_DNA"/>
</dbReference>
<evidence type="ECO:0000313" key="1">
    <source>
        <dbReference type="EMBL" id="CAB4179133.1"/>
    </source>
</evidence>
<evidence type="ECO:0000313" key="5">
    <source>
        <dbReference type="EMBL" id="CAB4220519.1"/>
    </source>
</evidence>
<reference evidence="1" key="1">
    <citation type="submission" date="2020-05" db="EMBL/GenBank/DDBJ databases">
        <authorList>
            <person name="Chiriac C."/>
            <person name="Salcher M."/>
            <person name="Ghai R."/>
            <person name="Kavagutti S V."/>
        </authorList>
    </citation>
    <scope>NUCLEOTIDE SEQUENCE</scope>
</reference>
<evidence type="ECO:0000313" key="3">
    <source>
        <dbReference type="EMBL" id="CAB4189413.1"/>
    </source>
</evidence>
<dbReference type="EMBL" id="LR798420">
    <property type="protein sequence ID" value="CAB5230554.1"/>
    <property type="molecule type" value="Genomic_DNA"/>
</dbReference>